<comment type="caution">
    <text evidence="3">The sequence shown here is derived from an EMBL/GenBank/DDBJ whole genome shotgun (WGS) entry which is preliminary data.</text>
</comment>
<gene>
    <name evidence="3" type="ORF">DXT99_23620</name>
</gene>
<dbReference type="Proteomes" id="UP000256708">
    <property type="component" value="Unassembled WGS sequence"/>
</dbReference>
<protein>
    <submittedName>
        <fullName evidence="3">DUF4099 domain-containing protein</fullName>
    </submittedName>
</protein>
<evidence type="ECO:0000313" key="3">
    <source>
        <dbReference type="EMBL" id="RDV11896.1"/>
    </source>
</evidence>
<evidence type="ECO:0000256" key="1">
    <source>
        <dbReference type="SAM" id="MobiDB-lite"/>
    </source>
</evidence>
<dbReference type="EMBL" id="QRGR01000037">
    <property type="protein sequence ID" value="RDV11896.1"/>
    <property type="molecule type" value="Genomic_DNA"/>
</dbReference>
<reference evidence="4" key="1">
    <citation type="submission" date="2018-08" db="EMBL/GenBank/DDBJ databases">
        <authorList>
            <person name="Liu Z.-W."/>
            <person name="Du Z.-J."/>
        </authorList>
    </citation>
    <scope>NUCLEOTIDE SEQUENCE [LARGE SCALE GENOMIC DNA]</scope>
    <source>
        <strain evidence="4">H4X</strain>
    </source>
</reference>
<evidence type="ECO:0000313" key="4">
    <source>
        <dbReference type="Proteomes" id="UP000256708"/>
    </source>
</evidence>
<feature type="domain" description="DUF4099" evidence="2">
    <location>
        <begin position="3"/>
        <end position="84"/>
    </location>
</feature>
<feature type="region of interest" description="Disordered" evidence="1">
    <location>
        <begin position="180"/>
        <end position="211"/>
    </location>
</feature>
<evidence type="ECO:0000259" key="2">
    <source>
        <dbReference type="Pfam" id="PF13351"/>
    </source>
</evidence>
<dbReference type="RefSeq" id="WP_115568062.1">
    <property type="nucleotide sequence ID" value="NZ_QRGR01000037.1"/>
</dbReference>
<proteinExistence type="predicted"/>
<name>A0A3D8L3H5_9BACT</name>
<dbReference type="Pfam" id="PF13351">
    <property type="entry name" value="DUF4099"/>
    <property type="match status" value="1"/>
</dbReference>
<accession>A0A3D8L3H5</accession>
<dbReference type="InterPro" id="IPR025343">
    <property type="entry name" value="DUF4099"/>
</dbReference>
<organism evidence="3 4">
    <name type="scientific">Pontibacter diazotrophicus</name>
    <dbReference type="NCBI Taxonomy" id="1400979"/>
    <lineage>
        <taxon>Bacteria</taxon>
        <taxon>Pseudomonadati</taxon>
        <taxon>Bacteroidota</taxon>
        <taxon>Cytophagia</taxon>
        <taxon>Cytophagales</taxon>
        <taxon>Hymenobacteraceae</taxon>
        <taxon>Pontibacter</taxon>
    </lineage>
</organism>
<dbReference type="OrthoDB" id="835269at2"/>
<dbReference type="AlphaFoldDB" id="A0A3D8L3H5"/>
<keyword evidence="4" id="KW-1185">Reference proteome</keyword>
<sequence>MNFDIKDLPYAQFEKLGLNRKDVLNMNEDLAALLSGNRTSLRTFSVELTGGQRFETDAKLSLFRNPDNSLSINVHPIRAQINNDIGATAEELERLKAGGLLVREHVALNGEREPHYFQLDRETNEILKARVRDFIVPSAIKDAVLSSDQKEQLRQGNIIELRSKGGDEIIRARVDLNEPRGFTTKPEVLGQSESRGVGGNAGEIKPSGPKR</sequence>